<keyword evidence="6" id="KW-1185">Reference proteome</keyword>
<organism evidence="5 6">
    <name type="scientific">Marinicauda algicola</name>
    <dbReference type="NCBI Taxonomy" id="2029849"/>
    <lineage>
        <taxon>Bacteria</taxon>
        <taxon>Pseudomonadati</taxon>
        <taxon>Pseudomonadota</taxon>
        <taxon>Alphaproteobacteria</taxon>
        <taxon>Maricaulales</taxon>
        <taxon>Maricaulaceae</taxon>
        <taxon>Marinicauda</taxon>
    </lineage>
</organism>
<evidence type="ECO:0000256" key="1">
    <source>
        <dbReference type="ARBA" id="ARBA00023122"/>
    </source>
</evidence>
<dbReference type="SMART" id="SM00116">
    <property type="entry name" value="CBS"/>
    <property type="match status" value="2"/>
</dbReference>
<feature type="compositionally biased region" description="Basic and acidic residues" evidence="3">
    <location>
        <begin position="10"/>
        <end position="20"/>
    </location>
</feature>
<accession>A0A4S2GZU1</accession>
<feature type="domain" description="CBS" evidence="4">
    <location>
        <begin position="139"/>
        <end position="197"/>
    </location>
</feature>
<dbReference type="InterPro" id="IPR051257">
    <property type="entry name" value="Diverse_CBS-Domain"/>
</dbReference>
<proteinExistence type="predicted"/>
<comment type="caution">
    <text evidence="5">The sequence shown here is derived from an EMBL/GenBank/DDBJ whole genome shotgun (WGS) entry which is preliminary data.</text>
</comment>
<evidence type="ECO:0000256" key="3">
    <source>
        <dbReference type="SAM" id="MobiDB-lite"/>
    </source>
</evidence>
<dbReference type="PROSITE" id="PS51371">
    <property type="entry name" value="CBS"/>
    <property type="match status" value="2"/>
</dbReference>
<dbReference type="CDD" id="cd04622">
    <property type="entry name" value="CBS_pair_HRP1_like"/>
    <property type="match status" value="1"/>
</dbReference>
<reference evidence="5 6" key="1">
    <citation type="journal article" date="2017" name="Int. J. Syst. Evol. Microbiol.">
        <title>Marinicauda algicola sp. nov., isolated from a marine red alga Rhodosorus marinus.</title>
        <authorList>
            <person name="Jeong S.E."/>
            <person name="Jeon S.H."/>
            <person name="Chun B.H."/>
            <person name="Kim D.W."/>
            <person name="Jeon C.O."/>
        </authorList>
    </citation>
    <scope>NUCLEOTIDE SEQUENCE [LARGE SCALE GENOMIC DNA]</scope>
    <source>
        <strain evidence="5 6">JCM 31718</strain>
    </source>
</reference>
<evidence type="ECO:0000313" key="6">
    <source>
        <dbReference type="Proteomes" id="UP000308054"/>
    </source>
</evidence>
<evidence type="ECO:0000259" key="4">
    <source>
        <dbReference type="PROSITE" id="PS51371"/>
    </source>
</evidence>
<name>A0A4S2GZU1_9PROT</name>
<dbReference type="Pfam" id="PF00571">
    <property type="entry name" value="CBS"/>
    <property type="match status" value="2"/>
</dbReference>
<dbReference type="EMBL" id="SRXW01000003">
    <property type="protein sequence ID" value="TGY88451.1"/>
    <property type="molecule type" value="Genomic_DNA"/>
</dbReference>
<dbReference type="PANTHER" id="PTHR43080">
    <property type="entry name" value="CBS DOMAIN-CONTAINING PROTEIN CBSX3, MITOCHONDRIAL"/>
    <property type="match status" value="1"/>
</dbReference>
<gene>
    <name evidence="5" type="ORF">E5163_11585</name>
</gene>
<protein>
    <submittedName>
        <fullName evidence="5">CBS domain-containing protein</fullName>
    </submittedName>
</protein>
<evidence type="ECO:0000313" key="5">
    <source>
        <dbReference type="EMBL" id="TGY88451.1"/>
    </source>
</evidence>
<evidence type="ECO:0000256" key="2">
    <source>
        <dbReference type="PROSITE-ProRule" id="PRU00703"/>
    </source>
</evidence>
<feature type="domain" description="CBS" evidence="4">
    <location>
        <begin position="73"/>
        <end position="133"/>
    </location>
</feature>
<dbReference type="Gene3D" id="3.10.580.10">
    <property type="entry name" value="CBS-domain"/>
    <property type="match status" value="1"/>
</dbReference>
<dbReference type="Proteomes" id="UP000308054">
    <property type="component" value="Unassembled WGS sequence"/>
</dbReference>
<keyword evidence="1 2" id="KW-0129">CBS domain</keyword>
<dbReference type="InterPro" id="IPR046342">
    <property type="entry name" value="CBS_dom_sf"/>
</dbReference>
<sequence length="207" mass="22468">MAGSLARRLPPGDKVQDNHSRTGTPPGPARVPPRDRPAGRARRAANAAPPASPRPRSRPATREPLPMYVEELMTPAARVRTVTRDTGLREAARFMREDDTGVLPVNDGDTLVGILTDRDIAIRAVAEGMPADTPVGEVMTGEVLYCYADAPTEDVIVNMRDNAIRRMPVVDRDRNLRGMVSIVDLTKGNPKTAGEALARIHDQPPQT</sequence>
<dbReference type="InterPro" id="IPR000644">
    <property type="entry name" value="CBS_dom"/>
</dbReference>
<dbReference type="SUPFAM" id="SSF54631">
    <property type="entry name" value="CBS-domain pair"/>
    <property type="match status" value="1"/>
</dbReference>
<dbReference type="PANTHER" id="PTHR43080:SF2">
    <property type="entry name" value="CBS DOMAIN-CONTAINING PROTEIN"/>
    <property type="match status" value="1"/>
</dbReference>
<dbReference type="AlphaFoldDB" id="A0A4S2GZU1"/>
<feature type="region of interest" description="Disordered" evidence="3">
    <location>
        <begin position="1"/>
        <end position="63"/>
    </location>
</feature>